<dbReference type="AlphaFoldDB" id="A0A645JE07"/>
<evidence type="ECO:0000313" key="1">
    <source>
        <dbReference type="EMBL" id="MPN58644.1"/>
    </source>
</evidence>
<dbReference type="GO" id="GO:0001522">
    <property type="term" value="P:pseudouridine synthesis"/>
    <property type="evidence" value="ECO:0007669"/>
    <property type="project" value="InterPro"/>
</dbReference>
<dbReference type="Gene3D" id="3.30.2350.10">
    <property type="entry name" value="Pseudouridine synthase"/>
    <property type="match status" value="1"/>
</dbReference>
<gene>
    <name evidence="1" type="primary">rsuA_17</name>
    <name evidence="1" type="ORF">SDC9_206352</name>
</gene>
<dbReference type="EMBL" id="VSSQ01131602">
    <property type="protein sequence ID" value="MPN58644.1"/>
    <property type="molecule type" value="Genomic_DNA"/>
</dbReference>
<dbReference type="GO" id="GO:0003723">
    <property type="term" value="F:RNA binding"/>
    <property type="evidence" value="ECO:0007669"/>
    <property type="project" value="InterPro"/>
</dbReference>
<protein>
    <submittedName>
        <fullName evidence="1">Ribosomal small subunit pseudouridine synthase A</fullName>
        <ecNumber evidence="1">5.4.99.19</ecNumber>
    </submittedName>
</protein>
<keyword evidence="1" id="KW-0413">Isomerase</keyword>
<proteinExistence type="predicted"/>
<dbReference type="InterPro" id="IPR020103">
    <property type="entry name" value="PsdUridine_synth_cat_dom_sf"/>
</dbReference>
<organism evidence="1">
    <name type="scientific">bioreactor metagenome</name>
    <dbReference type="NCBI Taxonomy" id="1076179"/>
    <lineage>
        <taxon>unclassified sequences</taxon>
        <taxon>metagenomes</taxon>
        <taxon>ecological metagenomes</taxon>
    </lineage>
</organism>
<dbReference type="SUPFAM" id="SSF55120">
    <property type="entry name" value="Pseudouridine synthase"/>
    <property type="match status" value="1"/>
</dbReference>
<name>A0A645JE07_9ZZZZ</name>
<sequence>MRAALEIISSGEESEALVTIREGKFHQVKRMMASRGTPVKYLRRLSMGTLKIDKTLAGGEWRYLTDKEIDELKKCTE</sequence>
<reference evidence="1" key="1">
    <citation type="submission" date="2019-08" db="EMBL/GenBank/DDBJ databases">
        <authorList>
            <person name="Kucharzyk K."/>
            <person name="Murdoch R.W."/>
            <person name="Higgins S."/>
            <person name="Loffler F."/>
        </authorList>
    </citation>
    <scope>NUCLEOTIDE SEQUENCE</scope>
</reference>
<dbReference type="EC" id="5.4.99.19" evidence="1"/>
<dbReference type="GO" id="GO:0160136">
    <property type="term" value="F:16S rRNA pseudouridine(516) synthase activity"/>
    <property type="evidence" value="ECO:0007669"/>
    <property type="project" value="UniProtKB-EC"/>
</dbReference>
<comment type="caution">
    <text evidence="1">The sequence shown here is derived from an EMBL/GenBank/DDBJ whole genome shotgun (WGS) entry which is preliminary data.</text>
</comment>
<accession>A0A645JE07</accession>